<dbReference type="SUPFAM" id="SSF51419">
    <property type="entry name" value="PLP-binding barrel"/>
    <property type="match status" value="1"/>
</dbReference>
<evidence type="ECO:0000256" key="8">
    <source>
        <dbReference type="ARBA" id="ARBA00023239"/>
    </source>
</evidence>
<evidence type="ECO:0000256" key="6">
    <source>
        <dbReference type="ARBA" id="ARBA00022833"/>
    </source>
</evidence>
<dbReference type="GO" id="GO:0009636">
    <property type="term" value="P:response to toxic substance"/>
    <property type="evidence" value="ECO:0007669"/>
    <property type="project" value="UniProtKB-KW"/>
</dbReference>
<dbReference type="EMBL" id="SELW01000599">
    <property type="protein sequence ID" value="TID19163.1"/>
    <property type="molecule type" value="Genomic_DNA"/>
</dbReference>
<reference evidence="15 16" key="1">
    <citation type="journal article" date="2019" name="Front. Genet.">
        <title>Whole-Genome Sequencing of the Opportunistic Yeast Pathogen Candida inconspicua Uncovers Its Hybrid Origin.</title>
        <authorList>
            <person name="Mixao V."/>
            <person name="Hansen A.P."/>
            <person name="Saus E."/>
            <person name="Boekhout T."/>
            <person name="Lass-Florl C."/>
            <person name="Gabaldon T."/>
        </authorList>
    </citation>
    <scope>NUCLEOTIDE SEQUENCE [LARGE SCALE GENOMIC DNA]</scope>
    <source>
        <strain evidence="15 16">CBS 180</strain>
    </source>
</reference>
<dbReference type="InterPro" id="IPR001608">
    <property type="entry name" value="Ala_racemase_N"/>
</dbReference>
<evidence type="ECO:0000256" key="1">
    <source>
        <dbReference type="ARBA" id="ARBA00001933"/>
    </source>
</evidence>
<dbReference type="Gene3D" id="3.20.20.10">
    <property type="entry name" value="Alanine racemase"/>
    <property type="match status" value="1"/>
</dbReference>
<dbReference type="AlphaFoldDB" id="A0A4T0WXT2"/>
<comment type="caution">
    <text evidence="15">The sequence shown here is derived from an EMBL/GenBank/DDBJ whole genome shotgun (WGS) entry which is preliminary data.</text>
</comment>
<evidence type="ECO:0000313" key="15">
    <source>
        <dbReference type="EMBL" id="TID19163.1"/>
    </source>
</evidence>
<evidence type="ECO:0000256" key="4">
    <source>
        <dbReference type="ARBA" id="ARBA00022575"/>
    </source>
</evidence>
<accession>A0A4T0WXT2</accession>
<evidence type="ECO:0000256" key="10">
    <source>
        <dbReference type="ARBA" id="ARBA00055764"/>
    </source>
</evidence>
<gene>
    <name evidence="15" type="ORF">CANINC_003733</name>
</gene>
<evidence type="ECO:0000256" key="11">
    <source>
        <dbReference type="ARBA" id="ARBA00066349"/>
    </source>
</evidence>
<comment type="cofactor">
    <cofactor evidence="1">
        <name>pyridoxal 5'-phosphate</name>
        <dbReference type="ChEBI" id="CHEBI:597326"/>
    </cofactor>
</comment>
<dbReference type="CDD" id="cd06817">
    <property type="entry name" value="PLPDE_III_DSD"/>
    <property type="match status" value="1"/>
</dbReference>
<dbReference type="PANTHER" id="PTHR28004:SF2">
    <property type="entry name" value="D-SERINE DEHYDRATASE"/>
    <property type="match status" value="1"/>
</dbReference>
<evidence type="ECO:0000259" key="14">
    <source>
        <dbReference type="SMART" id="SM01119"/>
    </source>
</evidence>
<keyword evidence="16" id="KW-1185">Reference proteome</keyword>
<evidence type="ECO:0000256" key="9">
    <source>
        <dbReference type="ARBA" id="ARBA00051198"/>
    </source>
</evidence>
<name>A0A4T0WXT2_9ASCO</name>
<dbReference type="GO" id="GO:0008721">
    <property type="term" value="F:D-serine ammonia-lyase activity"/>
    <property type="evidence" value="ECO:0007669"/>
    <property type="project" value="UniProtKB-EC"/>
</dbReference>
<evidence type="ECO:0000256" key="13">
    <source>
        <dbReference type="ARBA" id="ARBA00075219"/>
    </source>
</evidence>
<dbReference type="Gene3D" id="2.40.37.20">
    <property type="entry name" value="D-serine dehydratase-like domain"/>
    <property type="match status" value="1"/>
</dbReference>
<sequence>MSYPSIFTPLADKQKLLDAFVGKKKADLATPALIVDRTIFKANAEKMLQSANQLGIDFRAHVKTHKTLEGTRLQLGSGKFTTDRIVVSTLIEAWGLVPLMEQGLIRDVLFSLPVVKSRLAELADLSEKVENLRVMLDNYKHIETLVEFSKANKYNKKWSIFVKINMGTNRAGLLNTDEELDKIIDAVQVHSNYISLYGFYCHAGHAYSSCNCEQAQSFLLDEINHGDLACKKALEKLPAIKDLVISVGSTPTAHTAEWLEVSKISNLSGKLELHAGNYPFCDLQQVGTGCAKIENVSCKVLADVISTYPGRGEKLPGEELINAGVIALAREFGPIPGHGKVCSPEGYENWIVGRLSQEHGILTPLNSNIKTEFIPIDTKIEIIPQHSCITAAAFPWYYIFDGDDIVSDIWVPYRGW</sequence>
<keyword evidence="6" id="KW-0862">Zinc</keyword>
<evidence type="ECO:0000256" key="2">
    <source>
        <dbReference type="ARBA" id="ARBA00001947"/>
    </source>
</evidence>
<dbReference type="Pfam" id="PF01168">
    <property type="entry name" value="Ala_racemase_N"/>
    <property type="match status" value="1"/>
</dbReference>
<comment type="cofactor">
    <cofactor evidence="2">
        <name>Zn(2+)</name>
        <dbReference type="ChEBI" id="CHEBI:29105"/>
    </cofactor>
</comment>
<dbReference type="SMART" id="SM01119">
    <property type="entry name" value="D-ser_dehydrat"/>
    <property type="match status" value="1"/>
</dbReference>
<dbReference type="FunFam" id="3.20.20.10:FF:000016">
    <property type="entry name" value="D-serine dehydratase"/>
    <property type="match status" value="1"/>
</dbReference>
<keyword evidence="8" id="KW-0456">Lyase</keyword>
<keyword evidence="4" id="KW-0216">Detoxification</keyword>
<comment type="similarity">
    <text evidence="3">Belongs to the DSD1 family.</text>
</comment>
<dbReference type="Pfam" id="PF14031">
    <property type="entry name" value="D-ser_dehydrat"/>
    <property type="match status" value="1"/>
</dbReference>
<evidence type="ECO:0000313" key="16">
    <source>
        <dbReference type="Proteomes" id="UP000307173"/>
    </source>
</evidence>
<protein>
    <recommendedName>
        <fullName evidence="12">D-serine dehydratase</fullName>
        <ecNumber evidence="11">4.3.1.18</ecNumber>
    </recommendedName>
    <alternativeName>
        <fullName evidence="13">D-serine deaminase</fullName>
    </alternativeName>
</protein>
<evidence type="ECO:0000256" key="3">
    <source>
        <dbReference type="ARBA" id="ARBA00005323"/>
    </source>
</evidence>
<dbReference type="GO" id="GO:0036088">
    <property type="term" value="P:D-serine catabolic process"/>
    <property type="evidence" value="ECO:0007669"/>
    <property type="project" value="TreeGrafter"/>
</dbReference>
<dbReference type="GO" id="GO:0046872">
    <property type="term" value="F:metal ion binding"/>
    <property type="evidence" value="ECO:0007669"/>
    <property type="project" value="UniProtKB-KW"/>
</dbReference>
<evidence type="ECO:0000256" key="7">
    <source>
        <dbReference type="ARBA" id="ARBA00022898"/>
    </source>
</evidence>
<dbReference type="Proteomes" id="UP000307173">
    <property type="component" value="Unassembled WGS sequence"/>
</dbReference>
<dbReference type="InterPro" id="IPR029066">
    <property type="entry name" value="PLP-binding_barrel"/>
</dbReference>
<feature type="domain" description="D-serine dehydratase-like" evidence="14">
    <location>
        <begin position="297"/>
        <end position="401"/>
    </location>
</feature>
<dbReference type="InterPro" id="IPR042208">
    <property type="entry name" value="D-ser_dehydrat-like_sf"/>
</dbReference>
<evidence type="ECO:0000256" key="5">
    <source>
        <dbReference type="ARBA" id="ARBA00022723"/>
    </source>
</evidence>
<evidence type="ECO:0000256" key="12">
    <source>
        <dbReference type="ARBA" id="ARBA00069616"/>
    </source>
</evidence>
<dbReference type="OrthoDB" id="20198at2759"/>
<dbReference type="InterPro" id="IPR051466">
    <property type="entry name" value="D-amino_acid_metab_enzyme"/>
</dbReference>
<keyword evidence="7" id="KW-0663">Pyridoxal phosphate</keyword>
<proteinExistence type="inferred from homology"/>
<comment type="function">
    <text evidence="10">Catalyzes the conversion of D-serine to pyruvate and ammonia. May play a role in D-serine detoxification.</text>
</comment>
<dbReference type="InterPro" id="IPR026956">
    <property type="entry name" value="D-ser_dehydrat-like_dom"/>
</dbReference>
<dbReference type="PANTHER" id="PTHR28004">
    <property type="entry name" value="ZGC:162816-RELATED"/>
    <property type="match status" value="1"/>
</dbReference>
<organism evidence="15 16">
    <name type="scientific">Pichia inconspicua</name>
    <dbReference type="NCBI Taxonomy" id="52247"/>
    <lineage>
        <taxon>Eukaryota</taxon>
        <taxon>Fungi</taxon>
        <taxon>Dikarya</taxon>
        <taxon>Ascomycota</taxon>
        <taxon>Saccharomycotina</taxon>
        <taxon>Pichiomycetes</taxon>
        <taxon>Pichiales</taxon>
        <taxon>Pichiaceae</taxon>
        <taxon>Pichia</taxon>
    </lineage>
</organism>
<dbReference type="STRING" id="52247.A0A4T0WXT2"/>
<dbReference type="EC" id="4.3.1.18" evidence="11"/>
<keyword evidence="5" id="KW-0479">Metal-binding</keyword>
<comment type="catalytic activity">
    <reaction evidence="9">
        <text>D-serine = pyruvate + NH4(+)</text>
        <dbReference type="Rhea" id="RHEA:13977"/>
        <dbReference type="ChEBI" id="CHEBI:15361"/>
        <dbReference type="ChEBI" id="CHEBI:28938"/>
        <dbReference type="ChEBI" id="CHEBI:35247"/>
        <dbReference type="EC" id="4.3.1.18"/>
    </reaction>
    <physiologicalReaction direction="left-to-right" evidence="9">
        <dbReference type="Rhea" id="RHEA:13978"/>
    </physiologicalReaction>
</comment>